<evidence type="ECO:0000313" key="2">
    <source>
        <dbReference type="EMBL" id="MPC10822.1"/>
    </source>
</evidence>
<gene>
    <name evidence="2" type="ORF">E2C01_003465</name>
</gene>
<name>A0A5B7CMA3_PORTR</name>
<evidence type="ECO:0000313" key="3">
    <source>
        <dbReference type="Proteomes" id="UP000324222"/>
    </source>
</evidence>
<sequence length="137" mass="14338">MSLRCVSASGTDVCGASDQHLLIGGGEGTGPASTPRDVMPGNHPSNVSDVPPRPRYRADDRGGSSHYARYKINMIGKDESSSGGSSTTTITTTAINITIITINNNDDEDISEVKSQYSIKTHAFPSTTCQGLGLPVP</sequence>
<comment type="caution">
    <text evidence="2">The sequence shown here is derived from an EMBL/GenBank/DDBJ whole genome shotgun (WGS) entry which is preliminary data.</text>
</comment>
<protein>
    <submittedName>
        <fullName evidence="2">Uncharacterized protein</fullName>
    </submittedName>
</protein>
<proteinExistence type="predicted"/>
<dbReference type="EMBL" id="VSRR010000132">
    <property type="protein sequence ID" value="MPC10822.1"/>
    <property type="molecule type" value="Genomic_DNA"/>
</dbReference>
<accession>A0A5B7CMA3</accession>
<dbReference type="Proteomes" id="UP000324222">
    <property type="component" value="Unassembled WGS sequence"/>
</dbReference>
<keyword evidence="3" id="KW-1185">Reference proteome</keyword>
<feature type="region of interest" description="Disordered" evidence="1">
    <location>
        <begin position="24"/>
        <end position="64"/>
    </location>
</feature>
<organism evidence="2 3">
    <name type="scientific">Portunus trituberculatus</name>
    <name type="common">Swimming crab</name>
    <name type="synonym">Neptunus trituberculatus</name>
    <dbReference type="NCBI Taxonomy" id="210409"/>
    <lineage>
        <taxon>Eukaryota</taxon>
        <taxon>Metazoa</taxon>
        <taxon>Ecdysozoa</taxon>
        <taxon>Arthropoda</taxon>
        <taxon>Crustacea</taxon>
        <taxon>Multicrustacea</taxon>
        <taxon>Malacostraca</taxon>
        <taxon>Eumalacostraca</taxon>
        <taxon>Eucarida</taxon>
        <taxon>Decapoda</taxon>
        <taxon>Pleocyemata</taxon>
        <taxon>Brachyura</taxon>
        <taxon>Eubrachyura</taxon>
        <taxon>Portunoidea</taxon>
        <taxon>Portunidae</taxon>
        <taxon>Portuninae</taxon>
        <taxon>Portunus</taxon>
    </lineage>
</organism>
<evidence type="ECO:0000256" key="1">
    <source>
        <dbReference type="SAM" id="MobiDB-lite"/>
    </source>
</evidence>
<reference evidence="2 3" key="1">
    <citation type="submission" date="2019-05" db="EMBL/GenBank/DDBJ databases">
        <title>Another draft genome of Portunus trituberculatus and its Hox gene families provides insights of decapod evolution.</title>
        <authorList>
            <person name="Jeong J.-H."/>
            <person name="Song I."/>
            <person name="Kim S."/>
            <person name="Choi T."/>
            <person name="Kim D."/>
            <person name="Ryu S."/>
            <person name="Kim W."/>
        </authorList>
    </citation>
    <scope>NUCLEOTIDE SEQUENCE [LARGE SCALE GENOMIC DNA]</scope>
    <source>
        <tissue evidence="2">Muscle</tissue>
    </source>
</reference>
<dbReference type="AlphaFoldDB" id="A0A5B7CMA3"/>